<dbReference type="EMBL" id="RJJR01000006">
    <property type="protein sequence ID" value="RNI36948.1"/>
    <property type="molecule type" value="Genomic_DNA"/>
</dbReference>
<dbReference type="SUPFAM" id="SSF89550">
    <property type="entry name" value="PHP domain-like"/>
    <property type="match status" value="1"/>
</dbReference>
<dbReference type="GO" id="GO:0008270">
    <property type="term" value="F:zinc ion binding"/>
    <property type="evidence" value="ECO:0007669"/>
    <property type="project" value="TreeGrafter"/>
</dbReference>
<dbReference type="InterPro" id="IPR043519">
    <property type="entry name" value="NT_sf"/>
</dbReference>
<dbReference type="OrthoDB" id="9808747at2"/>
<organism evidence="22 23">
    <name type="scientific">Hanamia caeni</name>
    <dbReference type="NCBI Taxonomy" id="2294116"/>
    <lineage>
        <taxon>Bacteria</taxon>
        <taxon>Pseudomonadati</taxon>
        <taxon>Bacteroidota</taxon>
        <taxon>Chitinophagia</taxon>
        <taxon>Chitinophagales</taxon>
        <taxon>Chitinophagaceae</taxon>
        <taxon>Hanamia</taxon>
    </lineage>
</organism>
<evidence type="ECO:0000256" key="15">
    <source>
        <dbReference type="ARBA" id="ARBA00044632"/>
    </source>
</evidence>
<dbReference type="SUPFAM" id="SSF81301">
    <property type="entry name" value="Nucleotidyltransferase"/>
    <property type="match status" value="1"/>
</dbReference>
<dbReference type="Pfam" id="PF14520">
    <property type="entry name" value="HHH_5"/>
    <property type="match status" value="1"/>
</dbReference>
<evidence type="ECO:0000256" key="5">
    <source>
        <dbReference type="ARBA" id="ARBA00022481"/>
    </source>
</evidence>
<reference evidence="22 23" key="1">
    <citation type="submission" date="2018-11" db="EMBL/GenBank/DDBJ databases">
        <title>Draft genome sequence of Ferruginibacter sp. BO-59.</title>
        <authorList>
            <person name="Im W.T."/>
        </authorList>
    </citation>
    <scope>NUCLEOTIDE SEQUENCE [LARGE SCALE GENOMIC DNA]</scope>
    <source>
        <strain evidence="22 23">BO-59</strain>
    </source>
</reference>
<evidence type="ECO:0000256" key="8">
    <source>
        <dbReference type="ARBA" id="ARBA00022763"/>
    </source>
</evidence>
<keyword evidence="11" id="KW-0915">Sodium</keyword>
<evidence type="ECO:0000256" key="16">
    <source>
        <dbReference type="ARBA" id="ARBA00044678"/>
    </source>
</evidence>
<dbReference type="AlphaFoldDB" id="A0A3M9NIX2"/>
<keyword evidence="5" id="KW-0488">Methylation</keyword>
<dbReference type="Pfam" id="PF02811">
    <property type="entry name" value="PHP"/>
    <property type="match status" value="1"/>
</dbReference>
<comment type="catalytic activity">
    <reaction evidence="16">
        <text>a 5'-end 2'-deoxyribose-2'-deoxyribonucleotide-DNA = (2E,4S)-4-hydroxypenten-2-al-5-phosphate + a 5'-end 5'-phospho-2'-deoxyribonucleoside-DNA + H(+)</text>
        <dbReference type="Rhea" id="RHEA:76255"/>
        <dbReference type="Rhea" id="RHEA-COMP:13180"/>
        <dbReference type="Rhea" id="RHEA-COMP:18657"/>
        <dbReference type="ChEBI" id="CHEBI:15378"/>
        <dbReference type="ChEBI" id="CHEBI:136412"/>
        <dbReference type="ChEBI" id="CHEBI:195194"/>
        <dbReference type="ChEBI" id="CHEBI:195195"/>
    </reaction>
</comment>
<sequence>MSNKEIASQFSLLSQLMDIHGENSFKSKTYSIAAYKISQLTVDLYTFSEKEIAQVSGIGEAIAKKIIEIISTGTMKILKNLILITPPGIFEMLKIKGIGPKKIAVIWREIGIENIGELLYACSENRLLLYPGFGKKTQANVKEAIEFYLSQQGNYLYAQVELLANELVAFFKKLFKGKKIMITGEFSRQAETVDSLDFVITTSAEKIIETIYDLTEFKLLQNNSNLISYQYNEGIVVNIYPASGTNFIKEVFETTGSSEFYSFFINNFPAIKFEDVKNEKELFIRAGIQYIPPFLRESKSIIQVAKGFNIPIIIQPGDIKGIIHCHSNWSDGVNSIEQLAAAAIERGKEYLVMSDHSKTATYANGLTEQRVKEQHAFIDSLNKKLAPFKIFKSIESDILNDGSLDYSNSVLSTFDLVIASVHSNLKMNQEKAMTRLLKAIENPYTTILGHMTGRLLLSRNGFPVDYKLIIDACAAHNVVIEINAHPRRLDMRWQWIEYALSRNVLLSIDPDAHSIPEFENTRYGVLVAQKGMLTAENNLSSFDREKFENYLRKRK</sequence>
<name>A0A3M9NIX2_9BACT</name>
<keyword evidence="22" id="KW-0378">Hydrolase</keyword>
<evidence type="ECO:0000256" key="17">
    <source>
        <dbReference type="ARBA" id="ARBA00045548"/>
    </source>
</evidence>
<keyword evidence="22" id="KW-0269">Exonuclease</keyword>
<keyword evidence="7" id="KW-0235">DNA replication</keyword>
<evidence type="ECO:0000259" key="19">
    <source>
        <dbReference type="SMART" id="SM00278"/>
    </source>
</evidence>
<evidence type="ECO:0000256" key="12">
    <source>
        <dbReference type="ARBA" id="ARBA00023204"/>
    </source>
</evidence>
<dbReference type="Gene3D" id="1.10.150.20">
    <property type="entry name" value="5' to 3' exonuclease, C-terminal subdomain"/>
    <property type="match status" value="1"/>
</dbReference>
<comment type="caution">
    <text evidence="22">The sequence shown here is derived from an EMBL/GenBank/DDBJ whole genome shotgun (WGS) entry which is preliminary data.</text>
</comment>
<dbReference type="PRINTS" id="PR00870">
    <property type="entry name" value="DNAPOLXBETA"/>
</dbReference>
<evidence type="ECO:0000256" key="14">
    <source>
        <dbReference type="ARBA" id="ARBA00035726"/>
    </source>
</evidence>
<feature type="domain" description="Polymerase/histidinol phosphatase N-terminal" evidence="20">
    <location>
        <begin position="321"/>
        <end position="400"/>
    </location>
</feature>
<keyword evidence="10" id="KW-0808">Transferase</keyword>
<evidence type="ECO:0000256" key="11">
    <source>
        <dbReference type="ARBA" id="ARBA00023053"/>
    </source>
</evidence>
<dbReference type="EC" id="2.7.7.7" evidence="2"/>
<dbReference type="SMART" id="SM00483">
    <property type="entry name" value="POLXc"/>
    <property type="match status" value="1"/>
</dbReference>
<keyword evidence="10" id="KW-0239">DNA-directed DNA polymerase</keyword>
<dbReference type="InterPro" id="IPR003141">
    <property type="entry name" value="Pol/His_phosphatase_N"/>
</dbReference>
<keyword evidence="23" id="KW-1185">Reference proteome</keyword>
<dbReference type="Pfam" id="PF14716">
    <property type="entry name" value="HHH_8"/>
    <property type="match status" value="1"/>
</dbReference>
<dbReference type="InterPro" id="IPR004013">
    <property type="entry name" value="PHP_dom"/>
</dbReference>
<feature type="domain" description="Helix-hairpin-helix DNA-binding motif class 1" evidence="19">
    <location>
        <begin position="90"/>
        <end position="109"/>
    </location>
</feature>
<dbReference type="InterPro" id="IPR027421">
    <property type="entry name" value="DNA_pol_lamdba_lyase_dom_sf"/>
</dbReference>
<evidence type="ECO:0000259" key="20">
    <source>
        <dbReference type="SMART" id="SM00481"/>
    </source>
</evidence>
<dbReference type="Proteomes" id="UP000267223">
    <property type="component" value="Unassembled WGS sequence"/>
</dbReference>
<comment type="function">
    <text evidence="17">Repair polymerase that plays a key role in base-excision repair. During this process, the damaged base is excised by specific DNA glycosylases, the DNA backbone is nicked at the abasic site by an apurinic/apyrimidic (AP) endonuclease, and POLB removes 5'-deoxyribose-phosphate from the preincised AP site acting as a 5'-deoxyribose-phosphate lyase (5'-dRP lyase); through its DNA polymerase activity, it adds one nucleotide to the 3' end of the arising single-nucleotide gap. Conducts 'gap-filling' DNA synthesis in a stepwise distributive fashion rather than in a processive fashion as for other DNA polymerases. It is also able to cleave sugar-phosphate bonds 3' to an intact AP site, acting as an AP lyase.</text>
</comment>
<dbReference type="GO" id="GO:0140078">
    <property type="term" value="F:class I DNA-(apurinic or apyrimidinic site) endonuclease activity"/>
    <property type="evidence" value="ECO:0007669"/>
    <property type="project" value="UniProtKB-EC"/>
</dbReference>
<feature type="domain" description="DNA-directed DNA polymerase X" evidence="21">
    <location>
        <begin position="1"/>
        <end position="297"/>
    </location>
</feature>
<evidence type="ECO:0000256" key="6">
    <source>
        <dbReference type="ARBA" id="ARBA00022634"/>
    </source>
</evidence>
<dbReference type="PANTHER" id="PTHR36928:SF1">
    <property type="entry name" value="PHOSPHATASE YCDX-RELATED"/>
    <property type="match status" value="1"/>
</dbReference>
<keyword evidence="22" id="KW-0540">Nuclease</keyword>
<dbReference type="PANTHER" id="PTHR36928">
    <property type="entry name" value="PHOSPHATASE YCDX-RELATED"/>
    <property type="match status" value="1"/>
</dbReference>
<dbReference type="SMART" id="SM00481">
    <property type="entry name" value="POLIIIAc"/>
    <property type="match status" value="1"/>
</dbReference>
<dbReference type="InterPro" id="IPR022311">
    <property type="entry name" value="PolX-like"/>
</dbReference>
<dbReference type="Gene3D" id="3.30.460.10">
    <property type="entry name" value="Beta Polymerase, domain 2"/>
    <property type="match status" value="1"/>
</dbReference>
<dbReference type="InterPro" id="IPR047967">
    <property type="entry name" value="PolX_PHP"/>
</dbReference>
<dbReference type="GO" id="GO:0005829">
    <property type="term" value="C:cytosol"/>
    <property type="evidence" value="ECO:0007669"/>
    <property type="project" value="TreeGrafter"/>
</dbReference>
<keyword evidence="12" id="KW-0234">DNA repair</keyword>
<dbReference type="GO" id="GO:0042578">
    <property type="term" value="F:phosphoric ester hydrolase activity"/>
    <property type="evidence" value="ECO:0007669"/>
    <property type="project" value="TreeGrafter"/>
</dbReference>
<evidence type="ECO:0000256" key="9">
    <source>
        <dbReference type="ARBA" id="ARBA00022843"/>
    </source>
</evidence>
<evidence type="ECO:0000256" key="10">
    <source>
        <dbReference type="ARBA" id="ARBA00022932"/>
    </source>
</evidence>
<dbReference type="CDD" id="cd07436">
    <property type="entry name" value="PHP_PolX"/>
    <property type="match status" value="1"/>
</dbReference>
<evidence type="ECO:0000313" key="23">
    <source>
        <dbReference type="Proteomes" id="UP000267223"/>
    </source>
</evidence>
<evidence type="ECO:0000256" key="3">
    <source>
        <dbReference type="ARBA" id="ARBA00012720"/>
    </source>
</evidence>
<keyword evidence="6" id="KW-0237">DNA synthesis</keyword>
<dbReference type="PIRSF" id="PIRSF005047">
    <property type="entry name" value="UCP005047_YshC"/>
    <property type="match status" value="1"/>
</dbReference>
<feature type="domain" description="Helix-hairpin-helix DNA-binding motif class 1" evidence="19">
    <location>
        <begin position="50"/>
        <end position="69"/>
    </location>
</feature>
<evidence type="ECO:0000256" key="1">
    <source>
        <dbReference type="ARBA" id="ARBA00004496"/>
    </source>
</evidence>
<dbReference type="InterPro" id="IPR002054">
    <property type="entry name" value="DNA-dir_DNA_pol_X"/>
</dbReference>
<evidence type="ECO:0000313" key="22">
    <source>
        <dbReference type="EMBL" id="RNI36948.1"/>
    </source>
</evidence>
<dbReference type="SMART" id="SM00278">
    <property type="entry name" value="HhH1"/>
    <property type="match status" value="3"/>
</dbReference>
<evidence type="ECO:0000256" key="7">
    <source>
        <dbReference type="ARBA" id="ARBA00022705"/>
    </source>
</evidence>
<dbReference type="InterPro" id="IPR050243">
    <property type="entry name" value="PHP_phosphatase"/>
</dbReference>
<dbReference type="InterPro" id="IPR003583">
    <property type="entry name" value="Hlx-hairpin-Hlx_DNA-bd_motif"/>
</dbReference>
<dbReference type="GO" id="GO:0003677">
    <property type="term" value="F:DNA binding"/>
    <property type="evidence" value="ECO:0007669"/>
    <property type="project" value="InterPro"/>
</dbReference>
<comment type="subcellular location">
    <subcellularLocation>
        <location evidence="1">Cytoplasm</location>
    </subcellularLocation>
</comment>
<dbReference type="Gene3D" id="1.10.150.110">
    <property type="entry name" value="DNA polymerase beta, N-terminal domain-like"/>
    <property type="match status" value="1"/>
</dbReference>
<comment type="catalytic activity">
    <reaction evidence="15">
        <text>2'-deoxyribonucleotide-(2'-deoxyribose 5'-phosphate)-2'-deoxyribonucleotide-DNA = a 3'-end 2'-deoxyribonucleotide-(2,3-dehydro-2,3-deoxyribose 5'-phosphate)-DNA + a 5'-end 5'-phospho-2'-deoxyribonucleoside-DNA + H(+)</text>
        <dbReference type="Rhea" id="RHEA:66592"/>
        <dbReference type="Rhea" id="RHEA-COMP:13180"/>
        <dbReference type="Rhea" id="RHEA-COMP:16897"/>
        <dbReference type="Rhea" id="RHEA-COMP:17067"/>
        <dbReference type="ChEBI" id="CHEBI:15378"/>
        <dbReference type="ChEBI" id="CHEBI:136412"/>
        <dbReference type="ChEBI" id="CHEBI:157695"/>
        <dbReference type="ChEBI" id="CHEBI:167181"/>
        <dbReference type="EC" id="4.2.99.18"/>
    </reaction>
</comment>
<dbReference type="GO" id="GO:0006281">
    <property type="term" value="P:DNA repair"/>
    <property type="evidence" value="ECO:0007669"/>
    <property type="project" value="UniProtKB-KW"/>
</dbReference>
<dbReference type="Gene3D" id="3.20.20.140">
    <property type="entry name" value="Metal-dependent hydrolases"/>
    <property type="match status" value="1"/>
</dbReference>
<gene>
    <name evidence="22" type="ORF">EFY79_09320</name>
</gene>
<proteinExistence type="predicted"/>
<protein>
    <recommendedName>
        <fullName evidence="4">DNA polymerase beta</fullName>
        <ecNumber evidence="2">2.7.7.7</ecNumber>
        <ecNumber evidence="3">4.2.99.18</ecNumber>
    </recommendedName>
    <alternativeName>
        <fullName evidence="13">5'-deoxyribose-phosphate lyase</fullName>
    </alternativeName>
    <alternativeName>
        <fullName evidence="14">AP lyase</fullName>
    </alternativeName>
</protein>
<evidence type="ECO:0000256" key="2">
    <source>
        <dbReference type="ARBA" id="ARBA00012417"/>
    </source>
</evidence>
<keyword evidence="8" id="KW-0227">DNA damage</keyword>
<evidence type="ECO:0000256" key="18">
    <source>
        <dbReference type="ARBA" id="ARBA00049244"/>
    </source>
</evidence>
<dbReference type="InterPro" id="IPR010996">
    <property type="entry name" value="HHH_MUS81"/>
</dbReference>
<dbReference type="InterPro" id="IPR002008">
    <property type="entry name" value="DNA_pol_X_beta-like"/>
</dbReference>
<keyword evidence="9" id="KW-0832">Ubl conjugation</keyword>
<evidence type="ECO:0000256" key="13">
    <source>
        <dbReference type="ARBA" id="ARBA00035717"/>
    </source>
</evidence>
<dbReference type="RefSeq" id="WP_123120432.1">
    <property type="nucleotide sequence ID" value="NZ_RJJR01000006.1"/>
</dbReference>
<keyword evidence="10" id="KW-0548">Nucleotidyltransferase</keyword>
<dbReference type="EC" id="4.2.99.18" evidence="3"/>
<comment type="catalytic activity">
    <reaction evidence="18">
        <text>DNA(n) + a 2'-deoxyribonucleoside 5'-triphosphate = DNA(n+1) + diphosphate</text>
        <dbReference type="Rhea" id="RHEA:22508"/>
        <dbReference type="Rhea" id="RHEA-COMP:17339"/>
        <dbReference type="Rhea" id="RHEA-COMP:17340"/>
        <dbReference type="ChEBI" id="CHEBI:33019"/>
        <dbReference type="ChEBI" id="CHEBI:61560"/>
        <dbReference type="ChEBI" id="CHEBI:173112"/>
        <dbReference type="EC" id="2.7.7.7"/>
    </reaction>
</comment>
<dbReference type="InterPro" id="IPR016195">
    <property type="entry name" value="Pol/histidinol_Pase-like"/>
</dbReference>
<dbReference type="GO" id="GO:0071978">
    <property type="term" value="P:bacterial-type flagellum-dependent swarming motility"/>
    <property type="evidence" value="ECO:0007669"/>
    <property type="project" value="TreeGrafter"/>
</dbReference>
<dbReference type="GO" id="GO:0003887">
    <property type="term" value="F:DNA-directed DNA polymerase activity"/>
    <property type="evidence" value="ECO:0007669"/>
    <property type="project" value="UniProtKB-KW"/>
</dbReference>
<evidence type="ECO:0000256" key="4">
    <source>
        <dbReference type="ARBA" id="ARBA00020020"/>
    </source>
</evidence>
<evidence type="ECO:0000259" key="21">
    <source>
        <dbReference type="SMART" id="SM00483"/>
    </source>
</evidence>
<dbReference type="SUPFAM" id="SSF47802">
    <property type="entry name" value="DNA polymerase beta, N-terminal domain-like"/>
    <property type="match status" value="1"/>
</dbReference>
<feature type="domain" description="Helix-hairpin-helix DNA-binding motif class 1" evidence="19">
    <location>
        <begin position="125"/>
        <end position="144"/>
    </location>
</feature>
<accession>A0A3M9NIX2</accession>
<dbReference type="GO" id="GO:0004527">
    <property type="term" value="F:exonuclease activity"/>
    <property type="evidence" value="ECO:0007669"/>
    <property type="project" value="UniProtKB-KW"/>
</dbReference>